<sequence length="290" mass="32857">MRQLKIEKSITSRDDAVMNRYMKEVAKEEMITPEQEAELAMQIQRNDENSAAAVDKLVRANLRFVISVAKQYQDLGLPLIDLINEGNLGMIRAAQGFDGSRGFKFITYAVWWIRQSILKALGDQGRIVRLPQNQVGNVTKLKAARDRFEQMNQRLPSPEELADDLDMEVDKVIDIIQIDKGEVSVDKTFDDGESNTLLDVLQDEDARDVDGGLIDESLVNEIRGAMQCLSEREQFVLIHTYGLGGEQEMSLDEIGSAVGLSRERVRQIREKAIRQLRKNADETQLRSYLG</sequence>
<name>A0A4Y8WSD4_9PORP</name>
<evidence type="ECO:0000313" key="9">
    <source>
        <dbReference type="EMBL" id="TFH97424.1"/>
    </source>
</evidence>
<keyword evidence="2" id="KW-0731">Sigma factor</keyword>
<dbReference type="CDD" id="cd06171">
    <property type="entry name" value="Sigma70_r4"/>
    <property type="match status" value="1"/>
</dbReference>
<comment type="caution">
    <text evidence="9">The sequence shown here is derived from an EMBL/GenBank/DDBJ whole genome shotgun (WGS) entry which is preliminary data.</text>
</comment>
<dbReference type="Gene3D" id="1.10.10.10">
    <property type="entry name" value="Winged helix-like DNA-binding domain superfamily/Winged helix DNA-binding domain"/>
    <property type="match status" value="2"/>
</dbReference>
<dbReference type="SUPFAM" id="SSF88659">
    <property type="entry name" value="Sigma3 and sigma4 domains of RNA polymerase sigma factors"/>
    <property type="match status" value="2"/>
</dbReference>
<dbReference type="GO" id="GO:0016987">
    <property type="term" value="F:sigma factor activity"/>
    <property type="evidence" value="ECO:0007669"/>
    <property type="project" value="UniProtKB-KW"/>
</dbReference>
<dbReference type="SUPFAM" id="SSF88946">
    <property type="entry name" value="Sigma2 domain of RNA polymerase sigma factors"/>
    <property type="match status" value="1"/>
</dbReference>
<organism evidence="9 10">
    <name type="scientific">Porphyromonas levii</name>
    <dbReference type="NCBI Taxonomy" id="28114"/>
    <lineage>
        <taxon>Bacteria</taxon>
        <taxon>Pseudomonadati</taxon>
        <taxon>Bacteroidota</taxon>
        <taxon>Bacteroidia</taxon>
        <taxon>Bacteroidales</taxon>
        <taxon>Porphyromonadaceae</taxon>
        <taxon>Porphyromonas</taxon>
    </lineage>
</organism>
<keyword evidence="4" id="KW-0804">Transcription</keyword>
<dbReference type="Proteomes" id="UP000297225">
    <property type="component" value="Unassembled WGS sequence"/>
</dbReference>
<gene>
    <name evidence="9" type="ORF">E4P47_00255</name>
</gene>
<protein>
    <submittedName>
        <fullName evidence="9">RNA polymerase sigma factor RpoD/SigA</fullName>
    </submittedName>
</protein>
<dbReference type="EMBL" id="SPNC01000002">
    <property type="protein sequence ID" value="TFH97424.1"/>
    <property type="molecule type" value="Genomic_DNA"/>
</dbReference>
<feature type="domain" description="RNA polymerase sigma-70 region 1.2" evidence="5">
    <location>
        <begin position="20"/>
        <end position="48"/>
    </location>
</feature>
<evidence type="ECO:0000256" key="4">
    <source>
        <dbReference type="ARBA" id="ARBA00023163"/>
    </source>
</evidence>
<dbReference type="PRINTS" id="PR00046">
    <property type="entry name" value="SIGMA70FCT"/>
</dbReference>
<dbReference type="InterPro" id="IPR013325">
    <property type="entry name" value="RNA_pol_sigma_r2"/>
</dbReference>
<feature type="domain" description="RNA polymerase sigma-70 region 3" evidence="6">
    <location>
        <begin position="139"/>
        <end position="207"/>
    </location>
</feature>
<evidence type="ECO:0000256" key="1">
    <source>
        <dbReference type="ARBA" id="ARBA00023015"/>
    </source>
</evidence>
<keyword evidence="1" id="KW-0805">Transcription regulation</keyword>
<dbReference type="STRING" id="1122973.GCA_000379925_00655"/>
<keyword evidence="3" id="KW-0238">DNA-binding</keyword>
<evidence type="ECO:0000259" key="8">
    <source>
        <dbReference type="Pfam" id="PF04545"/>
    </source>
</evidence>
<dbReference type="Gene3D" id="1.10.601.10">
    <property type="entry name" value="RNA Polymerase Primary Sigma Factor"/>
    <property type="match status" value="1"/>
</dbReference>
<dbReference type="NCBIfam" id="TIGR02937">
    <property type="entry name" value="sigma70-ECF"/>
    <property type="match status" value="1"/>
</dbReference>
<dbReference type="GO" id="GO:0006352">
    <property type="term" value="P:DNA-templated transcription initiation"/>
    <property type="evidence" value="ECO:0007669"/>
    <property type="project" value="InterPro"/>
</dbReference>
<evidence type="ECO:0000259" key="5">
    <source>
        <dbReference type="Pfam" id="PF00140"/>
    </source>
</evidence>
<proteinExistence type="predicted"/>
<dbReference type="InterPro" id="IPR007627">
    <property type="entry name" value="RNA_pol_sigma70_r2"/>
</dbReference>
<dbReference type="OrthoDB" id="9809557at2"/>
<dbReference type="PANTHER" id="PTHR30603">
    <property type="entry name" value="RNA POLYMERASE SIGMA FACTOR RPO"/>
    <property type="match status" value="1"/>
</dbReference>
<dbReference type="InterPro" id="IPR014284">
    <property type="entry name" value="RNA_pol_sigma-70_dom"/>
</dbReference>
<keyword evidence="10" id="KW-1185">Reference proteome</keyword>
<evidence type="ECO:0000256" key="3">
    <source>
        <dbReference type="ARBA" id="ARBA00023125"/>
    </source>
</evidence>
<dbReference type="InterPro" id="IPR036388">
    <property type="entry name" value="WH-like_DNA-bd_sf"/>
</dbReference>
<dbReference type="Pfam" id="PF04545">
    <property type="entry name" value="Sigma70_r4"/>
    <property type="match status" value="1"/>
</dbReference>
<dbReference type="Pfam" id="PF00140">
    <property type="entry name" value="Sigma70_r1_2"/>
    <property type="match status" value="1"/>
</dbReference>
<dbReference type="GO" id="GO:0003677">
    <property type="term" value="F:DNA binding"/>
    <property type="evidence" value="ECO:0007669"/>
    <property type="project" value="UniProtKB-KW"/>
</dbReference>
<evidence type="ECO:0000259" key="7">
    <source>
        <dbReference type="Pfam" id="PF04542"/>
    </source>
</evidence>
<evidence type="ECO:0000256" key="2">
    <source>
        <dbReference type="ARBA" id="ARBA00023082"/>
    </source>
</evidence>
<feature type="domain" description="RNA polymerase sigma-70 region 4" evidence="8">
    <location>
        <begin position="225"/>
        <end position="278"/>
    </location>
</feature>
<dbReference type="InterPro" id="IPR007630">
    <property type="entry name" value="RNA_pol_sigma70_r4"/>
</dbReference>
<dbReference type="InterPro" id="IPR009042">
    <property type="entry name" value="RNA_pol_sigma70_r1_2"/>
</dbReference>
<dbReference type="AlphaFoldDB" id="A0A4Y8WSD4"/>
<evidence type="ECO:0000259" key="6">
    <source>
        <dbReference type="Pfam" id="PF04539"/>
    </source>
</evidence>
<dbReference type="Pfam" id="PF04539">
    <property type="entry name" value="Sigma70_r3"/>
    <property type="match status" value="1"/>
</dbReference>
<dbReference type="RefSeq" id="WP_026215587.1">
    <property type="nucleotide sequence ID" value="NZ_CP197400.1"/>
</dbReference>
<dbReference type="PANTHER" id="PTHR30603:SF47">
    <property type="entry name" value="RNA POLYMERASE SIGMA FACTOR SIGD, CHLOROPLASTIC"/>
    <property type="match status" value="1"/>
</dbReference>
<dbReference type="InterPro" id="IPR000943">
    <property type="entry name" value="RNA_pol_sigma70"/>
</dbReference>
<dbReference type="InterPro" id="IPR007624">
    <property type="entry name" value="RNA_pol_sigma70_r3"/>
</dbReference>
<dbReference type="Pfam" id="PF04542">
    <property type="entry name" value="Sigma70_r2"/>
    <property type="match status" value="1"/>
</dbReference>
<reference evidence="9 10" key="1">
    <citation type="submission" date="2019-03" db="EMBL/GenBank/DDBJ databases">
        <title>Porphyromonas levii Isolated from the Uterus of Dairy Cows.</title>
        <authorList>
            <person name="Francis A.M."/>
        </authorList>
    </citation>
    <scope>NUCLEOTIDE SEQUENCE [LARGE SCALE GENOMIC DNA]</scope>
    <source>
        <strain evidence="9 10">AF5678</strain>
    </source>
</reference>
<dbReference type="PIRSF" id="PIRSF000770">
    <property type="entry name" value="RNA_pol_sigma-SigE/K"/>
    <property type="match status" value="1"/>
</dbReference>
<evidence type="ECO:0000313" key="10">
    <source>
        <dbReference type="Proteomes" id="UP000297225"/>
    </source>
</evidence>
<dbReference type="GeneID" id="66797414"/>
<feature type="domain" description="RNA polymerase sigma-70 region 2" evidence="7">
    <location>
        <begin position="57"/>
        <end position="126"/>
    </location>
</feature>
<dbReference type="InterPro" id="IPR013324">
    <property type="entry name" value="RNA_pol_sigma_r3/r4-like"/>
</dbReference>
<accession>A0A4Y8WSD4</accession>
<dbReference type="InterPro" id="IPR050239">
    <property type="entry name" value="Sigma-70_RNA_pol_init_factors"/>
</dbReference>